<dbReference type="EMBL" id="GGEC01045490">
    <property type="protein sequence ID" value="MBX25974.1"/>
    <property type="molecule type" value="Transcribed_RNA"/>
</dbReference>
<dbReference type="AlphaFoldDB" id="A0A2P2M6X9"/>
<sequence length="89" mass="9935">MTVKQEEICCSPHQLNEDSGSENHCRHNPWVYTRAIKSRDATSLHPATKSLPFDPQLFPNRTLINGILNSPVDRVRVPVNQAKRVGGCG</sequence>
<accession>A0A2P2M6X9</accession>
<evidence type="ECO:0000313" key="1">
    <source>
        <dbReference type="EMBL" id="MBX25957.1"/>
    </source>
</evidence>
<organism evidence="1">
    <name type="scientific">Rhizophora mucronata</name>
    <name type="common">Asiatic mangrove</name>
    <dbReference type="NCBI Taxonomy" id="61149"/>
    <lineage>
        <taxon>Eukaryota</taxon>
        <taxon>Viridiplantae</taxon>
        <taxon>Streptophyta</taxon>
        <taxon>Embryophyta</taxon>
        <taxon>Tracheophyta</taxon>
        <taxon>Spermatophyta</taxon>
        <taxon>Magnoliopsida</taxon>
        <taxon>eudicotyledons</taxon>
        <taxon>Gunneridae</taxon>
        <taxon>Pentapetalae</taxon>
        <taxon>rosids</taxon>
        <taxon>fabids</taxon>
        <taxon>Malpighiales</taxon>
        <taxon>Rhizophoraceae</taxon>
        <taxon>Rhizophora</taxon>
    </lineage>
</organism>
<name>A0A2P2M6X9_RHIMU</name>
<dbReference type="EMBL" id="GGEC01045473">
    <property type="protein sequence ID" value="MBX25957.1"/>
    <property type="molecule type" value="Transcribed_RNA"/>
</dbReference>
<proteinExistence type="predicted"/>
<reference evidence="1" key="1">
    <citation type="submission" date="2018-02" db="EMBL/GenBank/DDBJ databases">
        <title>Rhizophora mucronata_Transcriptome.</title>
        <authorList>
            <person name="Meera S.P."/>
            <person name="Sreeshan A."/>
            <person name="Augustine A."/>
        </authorList>
    </citation>
    <scope>NUCLEOTIDE SEQUENCE</scope>
    <source>
        <tissue evidence="1">Leaf</tissue>
    </source>
</reference>
<protein>
    <submittedName>
        <fullName evidence="2">Uncharacterized protein LOC105632277 isoform X1</fullName>
    </submittedName>
    <submittedName>
        <fullName evidence="1">Uncharacterized protein LOC105632277 isoform X2</fullName>
    </submittedName>
</protein>
<evidence type="ECO:0000313" key="2">
    <source>
        <dbReference type="EMBL" id="MBX25974.1"/>
    </source>
</evidence>